<dbReference type="CDD" id="cd00761">
    <property type="entry name" value="Glyco_tranf_GTA_type"/>
    <property type="match status" value="1"/>
</dbReference>
<name>A0A9X4KNU7_9BACL</name>
<dbReference type="EMBL" id="JAPDIA010000001">
    <property type="protein sequence ID" value="MDG0808037.1"/>
    <property type="molecule type" value="Genomic_DNA"/>
</dbReference>
<protein>
    <submittedName>
        <fullName evidence="2">Glycosyltransferase family 2 protein</fullName>
    </submittedName>
</protein>
<keyword evidence="3" id="KW-1185">Reference proteome</keyword>
<dbReference type="AlphaFoldDB" id="A0A9X4KNU7"/>
<dbReference type="Proteomes" id="UP001153404">
    <property type="component" value="Unassembled WGS sequence"/>
</dbReference>
<dbReference type="InterPro" id="IPR050834">
    <property type="entry name" value="Glycosyltransf_2"/>
</dbReference>
<evidence type="ECO:0000313" key="2">
    <source>
        <dbReference type="EMBL" id="MDG0808037.1"/>
    </source>
</evidence>
<gene>
    <name evidence="2" type="ORF">OMP40_00415</name>
</gene>
<organism evidence="2 3">
    <name type="scientific">Cohnella rhizosphaerae</name>
    <dbReference type="NCBI Taxonomy" id="1457232"/>
    <lineage>
        <taxon>Bacteria</taxon>
        <taxon>Bacillati</taxon>
        <taxon>Bacillota</taxon>
        <taxon>Bacilli</taxon>
        <taxon>Bacillales</taxon>
        <taxon>Paenibacillaceae</taxon>
        <taxon>Cohnella</taxon>
    </lineage>
</organism>
<dbReference type="PANTHER" id="PTHR43685:SF2">
    <property type="entry name" value="GLYCOSYLTRANSFERASE 2-LIKE DOMAIN-CONTAINING PROTEIN"/>
    <property type="match status" value="1"/>
</dbReference>
<accession>A0A9X4KNU7</accession>
<sequence length="392" mass="43033">MSLRISVAVPTHKRAHYLRETLLSICAQTRAPDEIVVSEDGRDGPTFDTVKEIRAKYPAIAFKHLASISDDVRIGQLQNRQQAFRATTGDLVAMLDDDDVWEPTFLECAEAALLSHPACAFVSSNHFFMDATGNRLVQQSEDFAAYCGRSAMRSQLYEDVLTHTLRNNACVFSLQFSLFRKSALERVGFFQPSGGLVPDYMLMLALGARGLSGYFLTDYLGSCRVHAGQQTAKRLENVKSKFEGLAYMIHVFGERLTQEQRRRLVKKVSADRAGIFDRAGSCKAAVRGAAIDGRAVQPLRLGAAFSQAAGGAPRAAARGTEAAPLKALASRKPSGKRHALTVFYCSLVSSRLVYNLRTTILPPTAWHALRDKRSGADRLSGSMAQQRRSNNG</sequence>
<dbReference type="Gene3D" id="3.90.550.10">
    <property type="entry name" value="Spore Coat Polysaccharide Biosynthesis Protein SpsA, Chain A"/>
    <property type="match status" value="1"/>
</dbReference>
<dbReference type="RefSeq" id="WP_277528235.1">
    <property type="nucleotide sequence ID" value="NZ_JAPDIA010000001.1"/>
</dbReference>
<proteinExistence type="predicted"/>
<reference evidence="2" key="1">
    <citation type="submission" date="2022-10" db="EMBL/GenBank/DDBJ databases">
        <title>Comparative genomic analysis of Cohnella hashimotonis sp. nov., isolated from the International Space Station.</title>
        <authorList>
            <person name="Simpson A."/>
            <person name="Venkateswaran K."/>
        </authorList>
    </citation>
    <scope>NUCLEOTIDE SEQUENCE</scope>
    <source>
        <strain evidence="2">DSM 28161</strain>
    </source>
</reference>
<dbReference type="Pfam" id="PF00535">
    <property type="entry name" value="Glycos_transf_2"/>
    <property type="match status" value="1"/>
</dbReference>
<dbReference type="InterPro" id="IPR029044">
    <property type="entry name" value="Nucleotide-diphossugar_trans"/>
</dbReference>
<feature type="domain" description="Glycosyltransferase 2-like" evidence="1">
    <location>
        <begin position="6"/>
        <end position="187"/>
    </location>
</feature>
<dbReference type="SUPFAM" id="SSF53448">
    <property type="entry name" value="Nucleotide-diphospho-sugar transferases"/>
    <property type="match status" value="1"/>
</dbReference>
<evidence type="ECO:0000259" key="1">
    <source>
        <dbReference type="Pfam" id="PF00535"/>
    </source>
</evidence>
<evidence type="ECO:0000313" key="3">
    <source>
        <dbReference type="Proteomes" id="UP001153404"/>
    </source>
</evidence>
<comment type="caution">
    <text evidence="2">The sequence shown here is derived from an EMBL/GenBank/DDBJ whole genome shotgun (WGS) entry which is preliminary data.</text>
</comment>
<dbReference type="PANTHER" id="PTHR43685">
    <property type="entry name" value="GLYCOSYLTRANSFERASE"/>
    <property type="match status" value="1"/>
</dbReference>
<dbReference type="InterPro" id="IPR001173">
    <property type="entry name" value="Glyco_trans_2-like"/>
</dbReference>